<evidence type="ECO:0000313" key="3">
    <source>
        <dbReference type="Proteomes" id="UP000033015"/>
    </source>
</evidence>
<evidence type="ECO:0000259" key="1">
    <source>
        <dbReference type="PROSITE" id="PS51782"/>
    </source>
</evidence>
<dbReference type="Gene3D" id="1.10.10.2520">
    <property type="entry name" value="Cell wall hydrolase SleB, domain 1"/>
    <property type="match status" value="1"/>
</dbReference>
<dbReference type="Gene3D" id="6.20.240.60">
    <property type="match status" value="1"/>
</dbReference>
<dbReference type="GO" id="GO:0016787">
    <property type="term" value="F:hydrolase activity"/>
    <property type="evidence" value="ECO:0007669"/>
    <property type="project" value="InterPro"/>
</dbReference>
<dbReference type="Pfam" id="PF07486">
    <property type="entry name" value="Hydrolase_2"/>
    <property type="match status" value="1"/>
</dbReference>
<dbReference type="Proteomes" id="UP000033015">
    <property type="component" value="Segment"/>
</dbReference>
<evidence type="ECO:0000313" key="2">
    <source>
        <dbReference type="EMBL" id="AKA61458.1"/>
    </source>
</evidence>
<dbReference type="Pfam" id="PF01476">
    <property type="entry name" value="LysM"/>
    <property type="match status" value="1"/>
</dbReference>
<reference evidence="3" key="2">
    <citation type="submission" date="2015-01" db="EMBL/GenBank/DDBJ databases">
        <title>Complete Genome of Bacillus megaterium Siphophage Stahl.</title>
        <authorList>
            <person name="Brizendine A.M."/>
            <person name="Rousseau S."/>
            <person name="Hernandez A.C."/>
            <person name="Everett G.F.K."/>
        </authorList>
    </citation>
    <scope>NUCLEOTIDE SEQUENCE [LARGE SCALE GENOMIC DNA]</scope>
</reference>
<dbReference type="InterPro" id="IPR036779">
    <property type="entry name" value="LysM_dom_sf"/>
</dbReference>
<gene>
    <name evidence="2" type="ORF">CPT_Stahl30</name>
</gene>
<dbReference type="RefSeq" id="YP_009203634.1">
    <property type="nucleotide sequence ID" value="NC_028856.1"/>
</dbReference>
<dbReference type="SMART" id="SM00257">
    <property type="entry name" value="LysM"/>
    <property type="match status" value="1"/>
</dbReference>
<sequence>MKKLTQVGIISSVLLSFGFAANAEASETHTVRSGDTMNKIAAANGMGLDQLIAKNPQIPNPNMIYAGQAVNVGEQTSVPAATTTTTSSGGISSSEKDLMARLVRAEAQGEPYAGKVAVATVILNRVSNADFPNTISGVINQPGQFSPVSNGQINKAADNDSVRAVNEAIANRGQGAGSLFFYNPKTSTNTWITHRPVTVVIANHTFAK</sequence>
<dbReference type="Gene3D" id="3.10.350.10">
    <property type="entry name" value="LysM domain"/>
    <property type="match status" value="1"/>
</dbReference>
<dbReference type="EMBL" id="KP696447">
    <property type="protein sequence ID" value="AKA61458.1"/>
    <property type="molecule type" value="Genomic_DNA"/>
</dbReference>
<dbReference type="PROSITE" id="PS51782">
    <property type="entry name" value="LYSM"/>
    <property type="match status" value="1"/>
</dbReference>
<feature type="domain" description="LysM" evidence="1">
    <location>
        <begin position="27"/>
        <end position="72"/>
    </location>
</feature>
<dbReference type="SUPFAM" id="SSF54106">
    <property type="entry name" value="LysM domain"/>
    <property type="match status" value="1"/>
</dbReference>
<dbReference type="InterPro" id="IPR011105">
    <property type="entry name" value="Cell_wall_hydrolase_SleB"/>
</dbReference>
<dbReference type="InterPro" id="IPR042047">
    <property type="entry name" value="SleB_dom1"/>
</dbReference>
<dbReference type="CDD" id="cd00118">
    <property type="entry name" value="LysM"/>
    <property type="match status" value="1"/>
</dbReference>
<dbReference type="GeneID" id="26647833"/>
<dbReference type="InterPro" id="IPR018392">
    <property type="entry name" value="LysM"/>
</dbReference>
<protein>
    <submittedName>
        <fullName evidence="2">Secreted N-acetylmuramyl-L-alanine amidase</fullName>
    </submittedName>
</protein>
<name>A0A0E3JQ51_9CAUD</name>
<organism evidence="2 3">
    <name type="scientific">Bacillus phage Stahl</name>
    <dbReference type="NCBI Taxonomy" id="1610832"/>
    <lineage>
        <taxon>Viruses</taxon>
        <taxon>Duplodnaviria</taxon>
        <taxon>Heunggongvirae</taxon>
        <taxon>Uroviricota</taxon>
        <taxon>Caudoviricetes</taxon>
        <taxon>Slashvirus</taxon>
        <taxon>Slashvirus stahl</taxon>
    </lineage>
</organism>
<proteinExistence type="predicted"/>
<reference evidence="2 3" key="1">
    <citation type="journal article" date="2015" name="Genome Announc.">
        <title>Complete Genome Sequence of Bacillus megaterium Siphophage Stahl.</title>
        <authorList>
            <person name="Brizendine A.M."/>
            <person name="Rousseau S."/>
            <person name="Hernandez A.C."/>
            <person name="Kuty Everett G.F."/>
        </authorList>
    </citation>
    <scope>NUCLEOTIDE SEQUENCE [LARGE SCALE GENOMIC DNA]</scope>
</reference>
<dbReference type="OrthoDB" id="8974at10239"/>
<keyword evidence="3" id="KW-1185">Reference proteome</keyword>
<dbReference type="KEGG" id="vg:26647833"/>
<accession>A0A0E3JQ51</accession>